<dbReference type="RefSeq" id="WP_146811791.1">
    <property type="nucleotide sequence ID" value="NZ_BJXX01000168.1"/>
</dbReference>
<dbReference type="InterPro" id="IPR045851">
    <property type="entry name" value="AMP-bd_C_sf"/>
</dbReference>
<dbReference type="Pfam" id="PF13193">
    <property type="entry name" value="AMP-binding_C"/>
    <property type="match status" value="1"/>
</dbReference>
<dbReference type="EMBL" id="BJXX01000168">
    <property type="protein sequence ID" value="GEN36148.1"/>
    <property type="molecule type" value="Genomic_DNA"/>
</dbReference>
<proteinExistence type="inferred from homology"/>
<comment type="similarity">
    <text evidence="1">Belongs to the ATP-dependent AMP-binding enzyme family.</text>
</comment>
<keyword evidence="2 5" id="KW-0436">Ligase</keyword>
<protein>
    <submittedName>
        <fullName evidence="5">Putative acyl--CoA ligase YhfT</fullName>
    </submittedName>
</protein>
<dbReference type="PANTHER" id="PTHR43201:SF5">
    <property type="entry name" value="MEDIUM-CHAIN ACYL-COA LIGASE ACSF2, MITOCHONDRIAL"/>
    <property type="match status" value="1"/>
</dbReference>
<evidence type="ECO:0000313" key="5">
    <source>
        <dbReference type="EMBL" id="GEN36148.1"/>
    </source>
</evidence>
<dbReference type="GO" id="GO:0006631">
    <property type="term" value="P:fatty acid metabolic process"/>
    <property type="evidence" value="ECO:0007669"/>
    <property type="project" value="TreeGrafter"/>
</dbReference>
<dbReference type="InterPro" id="IPR020845">
    <property type="entry name" value="AMP-binding_CS"/>
</dbReference>
<dbReference type="Pfam" id="PF00501">
    <property type="entry name" value="AMP-binding"/>
    <property type="match status" value="1"/>
</dbReference>
<keyword evidence="6" id="KW-1185">Reference proteome</keyword>
<evidence type="ECO:0000259" key="4">
    <source>
        <dbReference type="Pfam" id="PF13193"/>
    </source>
</evidence>
<evidence type="ECO:0000313" key="6">
    <source>
        <dbReference type="Proteomes" id="UP000321157"/>
    </source>
</evidence>
<accession>A0A511VDW2</accession>
<evidence type="ECO:0000256" key="2">
    <source>
        <dbReference type="ARBA" id="ARBA00022598"/>
    </source>
</evidence>
<dbReference type="PROSITE" id="PS00455">
    <property type="entry name" value="AMP_BINDING"/>
    <property type="match status" value="1"/>
</dbReference>
<feature type="domain" description="AMP-dependent synthetase/ligase" evidence="3">
    <location>
        <begin position="6"/>
        <end position="317"/>
    </location>
</feature>
<dbReference type="PANTHER" id="PTHR43201">
    <property type="entry name" value="ACYL-COA SYNTHETASE"/>
    <property type="match status" value="1"/>
</dbReference>
<gene>
    <name evidence="5" type="primary">yhfT</name>
    <name evidence="5" type="ORF">ADA01nite_36080</name>
</gene>
<dbReference type="Gene3D" id="3.30.300.30">
    <property type="match status" value="1"/>
</dbReference>
<dbReference type="Proteomes" id="UP000321157">
    <property type="component" value="Unassembled WGS sequence"/>
</dbReference>
<organism evidence="5 6">
    <name type="scientific">Aneurinibacillus danicus</name>
    <dbReference type="NCBI Taxonomy" id="267746"/>
    <lineage>
        <taxon>Bacteria</taxon>
        <taxon>Bacillati</taxon>
        <taxon>Bacillota</taxon>
        <taxon>Bacilli</taxon>
        <taxon>Bacillales</taxon>
        <taxon>Paenibacillaceae</taxon>
        <taxon>Aneurinibacillus group</taxon>
        <taxon>Aneurinibacillus</taxon>
    </lineage>
</organism>
<dbReference type="InterPro" id="IPR025110">
    <property type="entry name" value="AMP-bd_C"/>
</dbReference>
<dbReference type="InterPro" id="IPR042099">
    <property type="entry name" value="ANL_N_sf"/>
</dbReference>
<feature type="domain" description="AMP-binding enzyme C-terminal" evidence="4">
    <location>
        <begin position="363"/>
        <end position="438"/>
    </location>
</feature>
<comment type="caution">
    <text evidence="5">The sequence shown here is derived from an EMBL/GenBank/DDBJ whole genome shotgun (WGS) entry which is preliminary data.</text>
</comment>
<dbReference type="SUPFAM" id="SSF56801">
    <property type="entry name" value="Acetyl-CoA synthetase-like"/>
    <property type="match status" value="1"/>
</dbReference>
<dbReference type="OrthoDB" id="9757771at2"/>
<dbReference type="Gene3D" id="3.40.50.12780">
    <property type="entry name" value="N-terminal domain of ligase-like"/>
    <property type="match status" value="1"/>
</dbReference>
<name>A0A511VDW2_9BACL</name>
<dbReference type="AlphaFoldDB" id="A0A511VDW2"/>
<evidence type="ECO:0000256" key="1">
    <source>
        <dbReference type="ARBA" id="ARBA00006432"/>
    </source>
</evidence>
<reference evidence="5 6" key="1">
    <citation type="submission" date="2019-07" db="EMBL/GenBank/DDBJ databases">
        <title>Whole genome shotgun sequence of Aneurinibacillus danicus NBRC 102444.</title>
        <authorList>
            <person name="Hosoyama A."/>
            <person name="Uohara A."/>
            <person name="Ohji S."/>
            <person name="Ichikawa N."/>
        </authorList>
    </citation>
    <scope>NUCLEOTIDE SEQUENCE [LARGE SCALE GENOMIC DNA]</scope>
    <source>
        <strain evidence="5 6">NBRC 102444</strain>
    </source>
</reference>
<dbReference type="GO" id="GO:0031956">
    <property type="term" value="F:medium-chain fatty acid-CoA ligase activity"/>
    <property type="evidence" value="ECO:0007669"/>
    <property type="project" value="TreeGrafter"/>
</dbReference>
<sequence length="450" mass="49977">MRLRQYSGQTTAIKGVREYTYEQLQQRIDALAAALVAHNVRHGDRVALLLRDRAELLACFLAANHIGAIAMPFYEWPMQRLTEMVRITKPALCFADRPLADVTCLHPGDVAEGRVHTALPKDEDLFYIGFTSGTTGTPKGFMRTWNSWKQSFRLSDAMIDWARVQTVLIPGPLESSLFLYGALHALYRGKTVQLLSPEQLTNRSVYSADAVLYAVPSMLARLPEKIRLAAIICGGDRCPDSLRKALCSKTDAEFIEFYGSSEASFIAAHSMRNGRDGSVGRVLPGVECRIVDEAGNTLPNGEVGLLQITSPLLFSGYVAEGRSDLRTFTTEDYGYLDDDGYLFLTGRKEDKIICRGVKMYPREIEAIALAFPGITEAAAIGVPHDRYGQEAVLVLLEAECTPEIKSALRKQLRMSLTHGQYVRRIITVNDFPRTENGKLSRTALREALHA</sequence>
<dbReference type="InterPro" id="IPR000873">
    <property type="entry name" value="AMP-dep_synth/lig_dom"/>
</dbReference>
<evidence type="ECO:0000259" key="3">
    <source>
        <dbReference type="Pfam" id="PF00501"/>
    </source>
</evidence>